<evidence type="ECO:0000313" key="3">
    <source>
        <dbReference type="Proteomes" id="UP000324222"/>
    </source>
</evidence>
<name>A0A5B7EBU7_PORTR</name>
<feature type="compositionally biased region" description="Polar residues" evidence="1">
    <location>
        <begin position="38"/>
        <end position="64"/>
    </location>
</feature>
<reference evidence="2 3" key="1">
    <citation type="submission" date="2019-05" db="EMBL/GenBank/DDBJ databases">
        <title>Another draft genome of Portunus trituberculatus and its Hox gene families provides insights of decapod evolution.</title>
        <authorList>
            <person name="Jeong J.-H."/>
            <person name="Song I."/>
            <person name="Kim S."/>
            <person name="Choi T."/>
            <person name="Kim D."/>
            <person name="Ryu S."/>
            <person name="Kim W."/>
        </authorList>
    </citation>
    <scope>NUCLEOTIDE SEQUENCE [LARGE SCALE GENOMIC DNA]</scope>
    <source>
        <tissue evidence="2">Muscle</tissue>
    </source>
</reference>
<proteinExistence type="predicted"/>
<organism evidence="2 3">
    <name type="scientific">Portunus trituberculatus</name>
    <name type="common">Swimming crab</name>
    <name type="synonym">Neptunus trituberculatus</name>
    <dbReference type="NCBI Taxonomy" id="210409"/>
    <lineage>
        <taxon>Eukaryota</taxon>
        <taxon>Metazoa</taxon>
        <taxon>Ecdysozoa</taxon>
        <taxon>Arthropoda</taxon>
        <taxon>Crustacea</taxon>
        <taxon>Multicrustacea</taxon>
        <taxon>Malacostraca</taxon>
        <taxon>Eumalacostraca</taxon>
        <taxon>Eucarida</taxon>
        <taxon>Decapoda</taxon>
        <taxon>Pleocyemata</taxon>
        <taxon>Brachyura</taxon>
        <taxon>Eubrachyura</taxon>
        <taxon>Portunoidea</taxon>
        <taxon>Portunidae</taxon>
        <taxon>Portuninae</taxon>
        <taxon>Portunus</taxon>
    </lineage>
</organism>
<dbReference type="AlphaFoldDB" id="A0A5B7EBU7"/>
<accession>A0A5B7EBU7</accession>
<keyword evidence="3" id="KW-1185">Reference proteome</keyword>
<dbReference type="Proteomes" id="UP000324222">
    <property type="component" value="Unassembled WGS sequence"/>
</dbReference>
<evidence type="ECO:0000313" key="2">
    <source>
        <dbReference type="EMBL" id="MPC31680.1"/>
    </source>
</evidence>
<comment type="caution">
    <text evidence="2">The sequence shown here is derived from an EMBL/GenBank/DDBJ whole genome shotgun (WGS) entry which is preliminary data.</text>
</comment>
<gene>
    <name evidence="2" type="ORF">E2C01_024977</name>
</gene>
<feature type="region of interest" description="Disordered" evidence="1">
    <location>
        <begin position="158"/>
        <end position="190"/>
    </location>
</feature>
<sequence>MGSVRNREQDEAVKQLQEMVMALPTVRTDMLDEFIIASNNPSPPSLNADNASTVGPPTPATTGQGRAPKGPYFSFQCHNSNSHQLQNRTPFRTGRHRDKLRRIRDSRGGEVAESESVDISSVSPGHMSVKGLKVQHFLARPSREIASKRGIATMRYHVSPSQSPREVPSPPLSEPIIASGHLCCPTPRAR</sequence>
<feature type="region of interest" description="Disordered" evidence="1">
    <location>
        <begin position="38"/>
        <end position="67"/>
    </location>
</feature>
<protein>
    <submittedName>
        <fullName evidence="2">Uncharacterized protein</fullName>
    </submittedName>
</protein>
<dbReference type="EMBL" id="VSRR010002483">
    <property type="protein sequence ID" value="MPC31680.1"/>
    <property type="molecule type" value="Genomic_DNA"/>
</dbReference>
<evidence type="ECO:0000256" key="1">
    <source>
        <dbReference type="SAM" id="MobiDB-lite"/>
    </source>
</evidence>